<reference evidence="2" key="1">
    <citation type="submission" date="2021-03" db="EMBL/GenBank/DDBJ databases">
        <authorList>
            <person name="Tagirdzhanova G."/>
        </authorList>
    </citation>
    <scope>NUCLEOTIDE SEQUENCE</scope>
</reference>
<organism evidence="2 3">
    <name type="scientific">Imshaugia aleurites</name>
    <dbReference type="NCBI Taxonomy" id="172621"/>
    <lineage>
        <taxon>Eukaryota</taxon>
        <taxon>Fungi</taxon>
        <taxon>Dikarya</taxon>
        <taxon>Ascomycota</taxon>
        <taxon>Pezizomycotina</taxon>
        <taxon>Lecanoromycetes</taxon>
        <taxon>OSLEUM clade</taxon>
        <taxon>Lecanoromycetidae</taxon>
        <taxon>Lecanorales</taxon>
        <taxon>Lecanorineae</taxon>
        <taxon>Parmeliaceae</taxon>
        <taxon>Imshaugia</taxon>
    </lineage>
</organism>
<dbReference type="Proteomes" id="UP000664534">
    <property type="component" value="Unassembled WGS sequence"/>
</dbReference>
<comment type="caution">
    <text evidence="2">The sequence shown here is derived from an EMBL/GenBank/DDBJ whole genome shotgun (WGS) entry which is preliminary data.</text>
</comment>
<feature type="compositionally biased region" description="Polar residues" evidence="1">
    <location>
        <begin position="17"/>
        <end position="33"/>
    </location>
</feature>
<evidence type="ECO:0000313" key="3">
    <source>
        <dbReference type="Proteomes" id="UP000664534"/>
    </source>
</evidence>
<evidence type="ECO:0000313" key="2">
    <source>
        <dbReference type="EMBL" id="CAF9935854.1"/>
    </source>
</evidence>
<gene>
    <name evidence="2" type="ORF">IMSHALPRED_010374</name>
</gene>
<accession>A0A8H3G3F3</accession>
<name>A0A8H3G3F3_9LECA</name>
<proteinExistence type="predicted"/>
<protein>
    <submittedName>
        <fullName evidence="2">Uncharacterized protein</fullName>
    </submittedName>
</protein>
<sequence>MDQGTQTHPDLTHSRDPSSTCSNDKSLDTQAITKTERPINPSFLLTTNLFSEEKLPLVKKAIQETLVQFNIEKQRHDSQEIEAGRRAMHTVSRHPTHQESPPTYIKAWILTKLINHPSTELTFASIRSEAINVLI</sequence>
<keyword evidence="3" id="KW-1185">Reference proteome</keyword>
<dbReference type="EMBL" id="CAJPDT010000086">
    <property type="protein sequence ID" value="CAF9935854.1"/>
    <property type="molecule type" value="Genomic_DNA"/>
</dbReference>
<evidence type="ECO:0000256" key="1">
    <source>
        <dbReference type="SAM" id="MobiDB-lite"/>
    </source>
</evidence>
<feature type="region of interest" description="Disordered" evidence="1">
    <location>
        <begin position="1"/>
        <end position="38"/>
    </location>
</feature>
<dbReference type="AlphaFoldDB" id="A0A8H3G3F3"/>